<sequence length="30" mass="3398">GDQSSRYADLSLTEEQLIQQGQHVLCAYIM</sequence>
<proteinExistence type="evidence at protein level"/>
<protein>
    <submittedName>
        <fullName>Ribulose bisphosphate carboxylase large chain (RuBisCO large subunit)</fullName>
        <ecNumber>4.1.1.39</ecNumber>
    </submittedName>
</protein>
<keyword id="KW-0903">Direct protein sequencing</keyword>
<dbReference type="GO" id="GO:0016984">
    <property type="term" value="F:ribulose-bisphosphate carboxylase activity"/>
    <property type="evidence" value="ECO:0007669"/>
    <property type="project" value="UniProtKB-EC"/>
</dbReference>
<dbReference type="AlphaFoldDB" id="Q9TWJ3"/>
<dbReference type="EC" id="4.1.1.39"/>
<organism>
    <name type="scientific">Amphidinium carterae</name>
    <name type="common">Dinoflagellate</name>
    <dbReference type="NCBI Taxonomy" id="2961"/>
    <lineage>
        <taxon>Eukaryota</taxon>
        <taxon>Sar</taxon>
        <taxon>Alveolata</taxon>
        <taxon>Dinophyceae</taxon>
        <taxon>Amphidiniales</taxon>
        <taxon>Amphidiniaceae</taxon>
        <taxon>Amphidinium</taxon>
    </lineage>
</organism>
<reference key="1">
    <citation type="journal article" date="1995" name="Proc. R. Soc. B">
        <title>Evidence that some dinoflagellates contain a ribulose-1,5-bisphosphate carboxylase/oxygenase related to that of the alpha-proteobacteria.</title>
        <authorList>
            <person name="Whitney S.M."/>
            <person name="Shaw D.C."/>
            <person name="Yellowlees D."/>
        </authorList>
    </citation>
    <scope>PROTEIN SEQUENCE</scope>
</reference>
<name>Q9TWJ3_AMPCA</name>
<accession>Q9TWJ3</accession>